<accession>A0A0L6U0K4</accession>
<gene>
    <name evidence="1" type="ORF">AKG39_09565</name>
</gene>
<dbReference type="Proteomes" id="UP000036873">
    <property type="component" value="Unassembled WGS sequence"/>
</dbReference>
<proteinExistence type="predicted"/>
<sequence length="128" mass="14825">MIKILNPQECGWNRMSFIFNSLLLSKWWHSAEIKEIETVIIIEDNTLYPSNTLRGLSNSITSTMLFGVIGAKSAAAQNQTKFDVDLDIYTPDGKVFEIHTDEPKLLKYLLKWVYVEDPRDKYRKIRGV</sequence>
<reference evidence="2" key="1">
    <citation type="submission" date="2015-07" db="EMBL/GenBank/DDBJ databases">
        <title>Draft genome sequence of Acetobacterium bakii DSM 8293, a potential psychrophilic chemical producer through syngas fermentation.</title>
        <authorList>
            <person name="Song Y."/>
            <person name="Hwang S."/>
            <person name="Cho B.-K."/>
        </authorList>
    </citation>
    <scope>NUCLEOTIDE SEQUENCE [LARGE SCALE GENOMIC DNA]</scope>
    <source>
        <strain evidence="2">DSM 8239</strain>
    </source>
</reference>
<evidence type="ECO:0000313" key="1">
    <source>
        <dbReference type="EMBL" id="KNZ41857.1"/>
    </source>
</evidence>
<evidence type="ECO:0000313" key="2">
    <source>
        <dbReference type="Proteomes" id="UP000036873"/>
    </source>
</evidence>
<dbReference type="EMBL" id="LGYO01000022">
    <property type="protein sequence ID" value="KNZ41857.1"/>
    <property type="molecule type" value="Genomic_DNA"/>
</dbReference>
<protein>
    <submittedName>
        <fullName evidence="1">Uncharacterized protein</fullName>
    </submittedName>
</protein>
<dbReference type="STRING" id="52689.AKG39_09565"/>
<keyword evidence="2" id="KW-1185">Reference proteome</keyword>
<dbReference type="AlphaFoldDB" id="A0A0L6U0K4"/>
<comment type="caution">
    <text evidence="1">The sequence shown here is derived from an EMBL/GenBank/DDBJ whole genome shotgun (WGS) entry which is preliminary data.</text>
</comment>
<dbReference type="RefSeq" id="WP_050740164.1">
    <property type="nucleotide sequence ID" value="NZ_RXYC01000003.1"/>
</dbReference>
<name>A0A0L6U0K4_9FIRM</name>
<organism evidence="1 2">
    <name type="scientific">Acetobacterium bakii</name>
    <dbReference type="NCBI Taxonomy" id="52689"/>
    <lineage>
        <taxon>Bacteria</taxon>
        <taxon>Bacillati</taxon>
        <taxon>Bacillota</taxon>
        <taxon>Clostridia</taxon>
        <taxon>Eubacteriales</taxon>
        <taxon>Eubacteriaceae</taxon>
        <taxon>Acetobacterium</taxon>
    </lineage>
</organism>